<comment type="caution">
    <text evidence="1">The sequence shown here is derived from an EMBL/GenBank/DDBJ whole genome shotgun (WGS) entry which is preliminary data.</text>
</comment>
<sequence>MKKLSLLFIYILILNSCKEEKPQKKITTTVKKDTVNAPSLEKNRFSEAEIEEKKKEVNHLFVANGGSILYMKNGDLKGAARFDTDGDFVGELLQMDTYGKYKDHDNYVIGQHGDTTYFFNESGRITSDWEILKGVSVENEMQVMSFISPINEIANDTEIINTTKLIIFRPEIKTFSNEDSPEAEAYFTAMDDWNYYSHELNEYFRKMKVEILYAKKRYLKLEIEEGKKITIDTKGPINNYHAHCILYKKNKRPLLVYLLAGDNEESEIRNYLN</sequence>
<name>A0ABU9IN16_9FLAO</name>
<dbReference type="RefSeq" id="WP_341690061.1">
    <property type="nucleotide sequence ID" value="NZ_JBBYHS010000004.1"/>
</dbReference>
<evidence type="ECO:0000313" key="1">
    <source>
        <dbReference type="EMBL" id="MEL1253087.1"/>
    </source>
</evidence>
<evidence type="ECO:0000313" key="2">
    <source>
        <dbReference type="Proteomes" id="UP001485226"/>
    </source>
</evidence>
<keyword evidence="2" id="KW-1185">Reference proteome</keyword>
<dbReference type="Proteomes" id="UP001485226">
    <property type="component" value="Unassembled WGS sequence"/>
</dbReference>
<dbReference type="EMBL" id="JBBYHS010000004">
    <property type="protein sequence ID" value="MEL1253087.1"/>
    <property type="molecule type" value="Genomic_DNA"/>
</dbReference>
<organism evidence="1 2">
    <name type="scientific">Flavobacterium calami</name>
    <dbReference type="NCBI Taxonomy" id="3139144"/>
    <lineage>
        <taxon>Bacteria</taxon>
        <taxon>Pseudomonadati</taxon>
        <taxon>Bacteroidota</taxon>
        <taxon>Flavobacteriia</taxon>
        <taxon>Flavobacteriales</taxon>
        <taxon>Flavobacteriaceae</taxon>
        <taxon>Flavobacterium</taxon>
    </lineage>
</organism>
<accession>A0ABU9IN16</accession>
<gene>
    <name evidence="1" type="ORF">AAEO57_04825</name>
</gene>
<reference evidence="1 2" key="1">
    <citation type="submission" date="2024-04" db="EMBL/GenBank/DDBJ databases">
        <title>Flavobacterium sp. DGU38 16S ribosomal RNA gene Genome sequencing and assembly.</title>
        <authorList>
            <person name="Park S."/>
        </authorList>
    </citation>
    <scope>NUCLEOTIDE SEQUENCE [LARGE SCALE GENOMIC DNA]</scope>
    <source>
        <strain evidence="1 2">DGU38</strain>
    </source>
</reference>
<protein>
    <submittedName>
        <fullName evidence="1">Uncharacterized protein</fullName>
    </submittedName>
</protein>
<proteinExistence type="predicted"/>